<proteinExistence type="inferred from homology"/>
<dbReference type="Gene3D" id="1.10.10.1100">
    <property type="entry name" value="BFD-like [2Fe-2S]-binding domain"/>
    <property type="match status" value="1"/>
</dbReference>
<keyword evidence="1" id="KW-0813">Transport</keyword>
<dbReference type="InterPro" id="IPR007419">
    <property type="entry name" value="BFD-like_2Fe2S-bd_dom"/>
</dbReference>
<dbReference type="PANTHER" id="PTHR37424:SF1">
    <property type="entry name" value="BACTERIOFERRITIN-ASSOCIATED FERREDOXIN"/>
    <property type="match status" value="1"/>
</dbReference>
<keyword evidence="2" id="KW-0001">2Fe-2S</keyword>
<sequence length="68" mass="7565">MIVCVCNRVSDREIERLARAGYSFEEIQMESGAATCCGRCESCARQVHEAARHQVREVHVVSLVLEAA</sequence>
<evidence type="ECO:0000256" key="4">
    <source>
        <dbReference type="ARBA" id="ARBA00022982"/>
    </source>
</evidence>
<evidence type="ECO:0000256" key="2">
    <source>
        <dbReference type="ARBA" id="ARBA00022714"/>
    </source>
</evidence>
<evidence type="ECO:0000313" key="11">
    <source>
        <dbReference type="Proteomes" id="UP001163266"/>
    </source>
</evidence>
<dbReference type="Proteomes" id="UP001163266">
    <property type="component" value="Chromosome"/>
</dbReference>
<dbReference type="InterPro" id="IPR041854">
    <property type="entry name" value="BFD-like_2Fe2S-bd_dom_sf"/>
</dbReference>
<gene>
    <name evidence="10" type="ORF">OMP39_09010</name>
</gene>
<keyword evidence="4" id="KW-0249">Electron transport</keyword>
<evidence type="ECO:0000256" key="1">
    <source>
        <dbReference type="ARBA" id="ARBA00022448"/>
    </source>
</evidence>
<dbReference type="EMBL" id="CP110257">
    <property type="protein sequence ID" value="UZD53834.1"/>
    <property type="molecule type" value="Genomic_DNA"/>
</dbReference>
<evidence type="ECO:0000256" key="7">
    <source>
        <dbReference type="ARBA" id="ARBA00039386"/>
    </source>
</evidence>
<dbReference type="InterPro" id="IPR052371">
    <property type="entry name" value="BFD-associated_ferredoxin"/>
</dbReference>
<accession>A0ABY6MN18</accession>
<feature type="domain" description="BFD-like [2Fe-2S]-binding" evidence="9">
    <location>
        <begin position="2"/>
        <end position="44"/>
    </location>
</feature>
<evidence type="ECO:0000313" key="10">
    <source>
        <dbReference type="EMBL" id="UZD53834.1"/>
    </source>
</evidence>
<comment type="similarity">
    <text evidence="8">Belongs to the Bfd family.</text>
</comment>
<dbReference type="PANTHER" id="PTHR37424">
    <property type="entry name" value="BACTERIOFERRITIN-ASSOCIATED FERREDOXIN"/>
    <property type="match status" value="1"/>
</dbReference>
<keyword evidence="5" id="KW-0408">Iron</keyword>
<evidence type="ECO:0000259" key="9">
    <source>
        <dbReference type="Pfam" id="PF04324"/>
    </source>
</evidence>
<dbReference type="RefSeq" id="WP_264891417.1">
    <property type="nucleotide sequence ID" value="NZ_CP110257.1"/>
</dbReference>
<reference evidence="10" key="1">
    <citation type="submission" date="2022-10" db="EMBL/GenBank/DDBJ databases">
        <title>Complete genome sequence of Schlegelella aquatica LMG 23380.</title>
        <authorList>
            <person name="Musilova J."/>
            <person name="Kourilova X."/>
            <person name="Bezdicek M."/>
            <person name="Hermankova K."/>
            <person name="Obruca S."/>
            <person name="Sedlar K."/>
        </authorList>
    </citation>
    <scope>NUCLEOTIDE SEQUENCE</scope>
    <source>
        <strain evidence="10">LMG 23380</strain>
    </source>
</reference>
<keyword evidence="11" id="KW-1185">Reference proteome</keyword>
<evidence type="ECO:0000256" key="8">
    <source>
        <dbReference type="ARBA" id="ARBA00046332"/>
    </source>
</evidence>
<protein>
    <recommendedName>
        <fullName evidence="7">Bacterioferritin-associated ferredoxin</fullName>
    </recommendedName>
</protein>
<keyword evidence="3" id="KW-0479">Metal-binding</keyword>
<keyword evidence="6" id="KW-0411">Iron-sulfur</keyword>
<evidence type="ECO:0000256" key="6">
    <source>
        <dbReference type="ARBA" id="ARBA00023014"/>
    </source>
</evidence>
<evidence type="ECO:0000256" key="3">
    <source>
        <dbReference type="ARBA" id="ARBA00022723"/>
    </source>
</evidence>
<dbReference type="Pfam" id="PF04324">
    <property type="entry name" value="Fer2_BFD"/>
    <property type="match status" value="1"/>
</dbReference>
<evidence type="ECO:0000256" key="5">
    <source>
        <dbReference type="ARBA" id="ARBA00023004"/>
    </source>
</evidence>
<name>A0ABY6MN18_9BURK</name>
<organism evidence="10 11">
    <name type="scientific">Caldimonas aquatica</name>
    <dbReference type="NCBI Taxonomy" id="376175"/>
    <lineage>
        <taxon>Bacteria</taxon>
        <taxon>Pseudomonadati</taxon>
        <taxon>Pseudomonadota</taxon>
        <taxon>Betaproteobacteria</taxon>
        <taxon>Burkholderiales</taxon>
        <taxon>Sphaerotilaceae</taxon>
        <taxon>Caldimonas</taxon>
    </lineage>
</organism>